<evidence type="ECO:0000313" key="1">
    <source>
        <dbReference type="EMBL" id="MEQ2521832.1"/>
    </source>
</evidence>
<dbReference type="Proteomes" id="UP001477672">
    <property type="component" value="Unassembled WGS sequence"/>
</dbReference>
<keyword evidence="2" id="KW-1185">Reference proteome</keyword>
<reference evidence="1 2" key="1">
    <citation type="submission" date="2024-03" db="EMBL/GenBank/DDBJ databases">
        <title>Human intestinal bacterial collection.</title>
        <authorList>
            <person name="Pauvert C."/>
            <person name="Hitch T.C.A."/>
            <person name="Clavel T."/>
        </authorList>
    </citation>
    <scope>NUCLEOTIDE SEQUENCE [LARGE SCALE GENOMIC DNA]</scope>
    <source>
        <strain evidence="1 2">CLA-JM-H11</strain>
    </source>
</reference>
<proteinExistence type="predicted"/>
<organism evidence="1 2">
    <name type="scientific">Ruthenibacterium intestinale</name>
    <dbReference type="NCBI Taxonomy" id="3133163"/>
    <lineage>
        <taxon>Bacteria</taxon>
        <taxon>Bacillati</taxon>
        <taxon>Bacillota</taxon>
        <taxon>Clostridia</taxon>
        <taxon>Eubacteriales</taxon>
        <taxon>Oscillospiraceae</taxon>
        <taxon>Ruthenibacterium</taxon>
    </lineage>
</organism>
<name>A0ABV1GJ04_9FIRM</name>
<comment type="caution">
    <text evidence="1">The sequence shown here is derived from an EMBL/GenBank/DDBJ whole genome shotgun (WGS) entry which is preliminary data.</text>
</comment>
<gene>
    <name evidence="1" type="ORF">WMO24_15550</name>
</gene>
<protein>
    <submittedName>
        <fullName evidence="1">DUF6751 family protein</fullName>
    </submittedName>
</protein>
<dbReference type="InterPro" id="IPR046639">
    <property type="entry name" value="DUF6751"/>
</dbReference>
<accession>A0ABV1GJ04</accession>
<dbReference type="RefSeq" id="WP_349217306.1">
    <property type="nucleotide sequence ID" value="NZ_JBBMFA010000116.1"/>
</dbReference>
<dbReference type="Pfam" id="PF20536">
    <property type="entry name" value="DUF6751"/>
    <property type="match status" value="1"/>
</dbReference>
<sequence>MNQGIRNADCTLFHKEWNEEARRDVWSCMQLPGVSWYSKKGISVGTTGETAEDTVVIRVYTQQALTVDTGDIITPGLVTAQVNSSADILRQFPDSVKVMRVRDNRRGSPQMRHWRIEGE</sequence>
<evidence type="ECO:0000313" key="2">
    <source>
        <dbReference type="Proteomes" id="UP001477672"/>
    </source>
</evidence>
<dbReference type="EMBL" id="JBBMFA010000116">
    <property type="protein sequence ID" value="MEQ2521832.1"/>
    <property type="molecule type" value="Genomic_DNA"/>
</dbReference>